<protein>
    <submittedName>
        <fullName evidence="1">RedV protein</fullName>
    </submittedName>
</protein>
<dbReference type="AlphaFoldDB" id="A0A291RNW6"/>
<gene>
    <name evidence="1" type="ORF">CRH09_26850</name>
</gene>
<dbReference type="Proteomes" id="UP000221961">
    <property type="component" value="Chromosome"/>
</dbReference>
<proteinExistence type="predicted"/>
<dbReference type="Gene3D" id="3.40.109.10">
    <property type="entry name" value="NADH Oxidase"/>
    <property type="match status" value="2"/>
</dbReference>
<name>A0A291RNW6_9NOCA</name>
<dbReference type="KEGG" id="ntp:CRH09_26850"/>
<dbReference type="InterPro" id="IPR000415">
    <property type="entry name" value="Nitroreductase-like"/>
</dbReference>
<dbReference type="GO" id="GO:0016491">
    <property type="term" value="F:oxidoreductase activity"/>
    <property type="evidence" value="ECO:0007669"/>
    <property type="project" value="InterPro"/>
</dbReference>
<sequence>MGCPFEQALTTALEIAVTSPSSHNCQPWAVARLTSGPARRRAAAAGPSAAGDDVATPHEFLVLASEQNRELRALPAHRAEMRISCGLFWHLLRRALAAQGWTAEPAPMPTAAELREVGLPPTWTPLRLARFRRSGEVPESLDGLRTLARRRQTNRGPYSDRPVTEAVLNELAGRRAGAEPRIHIRHLRSDDERKRFARFVARYGGRDFAHRDAWRETHSYIRHTESEAAASGDGFALTHLFGPLSPAQRRLRRVVLAPPIMAALRATGFPRVLSGQLAAVVRRSPVIVSMSLPDADGTDSDMIAAGEVLSEYWLRATGLGLVLHPISVVVQHGDLRRKLQAEFDLPGGVFFIARLGYPTMRFPPSPRHAATASLRAL</sequence>
<evidence type="ECO:0000313" key="1">
    <source>
        <dbReference type="EMBL" id="ATL69256.1"/>
    </source>
</evidence>
<organism evidence="1 2">
    <name type="scientific">Nocardia terpenica</name>
    <dbReference type="NCBI Taxonomy" id="455432"/>
    <lineage>
        <taxon>Bacteria</taxon>
        <taxon>Bacillati</taxon>
        <taxon>Actinomycetota</taxon>
        <taxon>Actinomycetes</taxon>
        <taxon>Mycobacteriales</taxon>
        <taxon>Nocardiaceae</taxon>
        <taxon>Nocardia</taxon>
    </lineage>
</organism>
<dbReference type="SUPFAM" id="SSF55469">
    <property type="entry name" value="FMN-dependent nitroreductase-like"/>
    <property type="match status" value="2"/>
</dbReference>
<dbReference type="EMBL" id="CP023778">
    <property type="protein sequence ID" value="ATL69256.1"/>
    <property type="molecule type" value="Genomic_DNA"/>
</dbReference>
<evidence type="ECO:0000313" key="2">
    <source>
        <dbReference type="Proteomes" id="UP000221961"/>
    </source>
</evidence>
<accession>A0A291RNW6</accession>
<reference evidence="1 2" key="1">
    <citation type="submission" date="2017-10" db="EMBL/GenBank/DDBJ databases">
        <title>Comparative genomics between pathogenic Norcardia.</title>
        <authorList>
            <person name="Zeng L."/>
        </authorList>
    </citation>
    <scope>NUCLEOTIDE SEQUENCE [LARGE SCALE GENOMIC DNA]</scope>
    <source>
        <strain evidence="1 2">NC_YFY_NT001</strain>
    </source>
</reference>